<evidence type="ECO:0000256" key="2">
    <source>
        <dbReference type="ARBA" id="ARBA00004613"/>
    </source>
</evidence>
<proteinExistence type="predicted"/>
<dbReference type="GO" id="GO:0005576">
    <property type="term" value="C:extracellular region"/>
    <property type="evidence" value="ECO:0007669"/>
    <property type="project" value="UniProtKB-SubCell"/>
</dbReference>
<evidence type="ECO:0000256" key="1">
    <source>
        <dbReference type="ARBA" id="ARBA00004340"/>
    </source>
</evidence>
<name>A0ABD3ESY9_9STRA</name>
<feature type="domain" description="Crinkler effector protein N-terminal" evidence="4">
    <location>
        <begin position="2"/>
        <end position="74"/>
    </location>
</feature>
<evidence type="ECO:0000256" key="3">
    <source>
        <dbReference type="ARBA" id="ARBA00022525"/>
    </source>
</evidence>
<comment type="subcellular location">
    <subcellularLocation>
        <location evidence="1">Host cell</location>
    </subcellularLocation>
    <subcellularLocation>
        <location evidence="2">Secreted</location>
    </subcellularLocation>
</comment>
<organism evidence="5 6">
    <name type="scientific">Phytophthora oleae</name>
    <dbReference type="NCBI Taxonomy" id="2107226"/>
    <lineage>
        <taxon>Eukaryota</taxon>
        <taxon>Sar</taxon>
        <taxon>Stramenopiles</taxon>
        <taxon>Oomycota</taxon>
        <taxon>Peronosporomycetes</taxon>
        <taxon>Peronosporales</taxon>
        <taxon>Peronosporaceae</taxon>
        <taxon>Phytophthora</taxon>
    </lineage>
</organism>
<reference evidence="5 6" key="1">
    <citation type="submission" date="2024-09" db="EMBL/GenBank/DDBJ databases">
        <title>Genome sequencing and assembly of Phytophthora oleae, isolate VK10A, causative agent of rot of olive drupes.</title>
        <authorList>
            <person name="Conti Taguali S."/>
            <person name="Riolo M."/>
            <person name="La Spada F."/>
            <person name="Cacciola S.O."/>
            <person name="Dionisio G."/>
        </authorList>
    </citation>
    <scope>NUCLEOTIDE SEQUENCE [LARGE SCALE GENOMIC DNA]</scope>
    <source>
        <strain evidence="5 6">VK10A</strain>
    </source>
</reference>
<protein>
    <recommendedName>
        <fullName evidence="4">Crinkler effector protein N-terminal domain-containing protein</fullName>
    </recommendedName>
</protein>
<evidence type="ECO:0000259" key="4">
    <source>
        <dbReference type="Pfam" id="PF20147"/>
    </source>
</evidence>
<evidence type="ECO:0000313" key="5">
    <source>
        <dbReference type="EMBL" id="KAL3657578.1"/>
    </source>
</evidence>
<keyword evidence="3" id="KW-0964">Secreted</keyword>
<evidence type="ECO:0000313" key="6">
    <source>
        <dbReference type="Proteomes" id="UP001632037"/>
    </source>
</evidence>
<dbReference type="Proteomes" id="UP001632037">
    <property type="component" value="Unassembled WGS sequence"/>
</dbReference>
<dbReference type="InterPro" id="IPR045379">
    <property type="entry name" value="Crinkler_N"/>
</dbReference>
<dbReference type="AlphaFoldDB" id="A0ABD3ESY9"/>
<sequence>MVKLFCAIVGAAENAFEVNRGDVESVSALKKAIKEEKPNGLKEVDANMLQLFLEKKDDTWLTGADVMKGVKDTSGLKLLEWSGVSEATTCGVV</sequence>
<accession>A0ABD3ESY9</accession>
<comment type="caution">
    <text evidence="5">The sequence shown here is derived from an EMBL/GenBank/DDBJ whole genome shotgun (WGS) entry which is preliminary data.</text>
</comment>
<dbReference type="GO" id="GO:0043657">
    <property type="term" value="C:host cell"/>
    <property type="evidence" value="ECO:0007669"/>
    <property type="project" value="UniProtKB-SubCell"/>
</dbReference>
<gene>
    <name evidence="5" type="ORF">V7S43_017545</name>
</gene>
<dbReference type="Pfam" id="PF20147">
    <property type="entry name" value="Crinkler"/>
    <property type="match status" value="1"/>
</dbReference>
<keyword evidence="6" id="KW-1185">Reference proteome</keyword>
<dbReference type="EMBL" id="JBIMZQ010000063">
    <property type="protein sequence ID" value="KAL3657578.1"/>
    <property type="molecule type" value="Genomic_DNA"/>
</dbReference>